<dbReference type="Proteomes" id="UP001209318">
    <property type="component" value="Unassembled WGS sequence"/>
</dbReference>
<organism evidence="1 2">
    <name type="scientific">Perspicuibacillus lycopersici</name>
    <dbReference type="NCBI Taxonomy" id="1325689"/>
    <lineage>
        <taxon>Bacteria</taxon>
        <taxon>Bacillati</taxon>
        <taxon>Bacillota</taxon>
        <taxon>Bacilli</taxon>
        <taxon>Bacillales</taxon>
        <taxon>Bacillaceae</taxon>
        <taxon>Perspicuibacillus</taxon>
    </lineage>
</organism>
<sequence length="59" mass="6913">MFDIRTKDISTILNEIEAKRIELENYVKNEGMISANVIRTSQELDVLIYEIQKRQSPSK</sequence>
<evidence type="ECO:0000313" key="2">
    <source>
        <dbReference type="Proteomes" id="UP001209318"/>
    </source>
</evidence>
<dbReference type="InterPro" id="IPR018540">
    <property type="entry name" value="Spo0E-like"/>
</dbReference>
<dbReference type="Gene3D" id="4.10.280.10">
    <property type="entry name" value="Helix-loop-helix DNA-binding domain"/>
    <property type="match status" value="1"/>
</dbReference>
<gene>
    <name evidence="1" type="ORF">OEV98_05485</name>
</gene>
<proteinExistence type="predicted"/>
<comment type="caution">
    <text evidence="1">The sequence shown here is derived from an EMBL/GenBank/DDBJ whole genome shotgun (WGS) entry which is preliminary data.</text>
</comment>
<dbReference type="AlphaFoldDB" id="A0AAE3LMJ5"/>
<accession>A0AAE3LMJ5</accession>
<name>A0AAE3LMJ5_9BACI</name>
<dbReference type="Pfam" id="PF09388">
    <property type="entry name" value="SpoOE-like"/>
    <property type="match status" value="1"/>
</dbReference>
<dbReference type="InterPro" id="IPR036638">
    <property type="entry name" value="HLH_DNA-bd_sf"/>
</dbReference>
<dbReference type="SUPFAM" id="SSF140500">
    <property type="entry name" value="BAS1536-like"/>
    <property type="match status" value="1"/>
</dbReference>
<dbReference type="InterPro" id="IPR037208">
    <property type="entry name" value="Spo0E-like_sf"/>
</dbReference>
<evidence type="ECO:0000313" key="1">
    <source>
        <dbReference type="EMBL" id="MCU9613001.1"/>
    </source>
</evidence>
<protein>
    <submittedName>
        <fullName evidence="1">Aspartyl-phosphate phosphatase Spo0E family protein</fullName>
    </submittedName>
</protein>
<reference evidence="1" key="1">
    <citation type="submission" date="2022-10" db="EMBL/GenBank/DDBJ databases">
        <title>Description of Fervidibacillus gen. nov. in the family Fervidibacillaceae fam. nov. with two species, Fervidibacillus albus sp. nov., and Fervidibacillus halotolerans sp. nov., isolated from tidal flat sediments.</title>
        <authorList>
            <person name="Kwon K.K."/>
            <person name="Yang S.-H."/>
        </authorList>
    </citation>
    <scope>NUCLEOTIDE SEQUENCE</scope>
    <source>
        <strain evidence="1">JCM 19140</strain>
    </source>
</reference>
<keyword evidence="2" id="KW-1185">Reference proteome</keyword>
<dbReference type="GO" id="GO:0043937">
    <property type="term" value="P:regulation of sporulation"/>
    <property type="evidence" value="ECO:0007669"/>
    <property type="project" value="InterPro"/>
</dbReference>
<dbReference type="RefSeq" id="WP_263072207.1">
    <property type="nucleotide sequence ID" value="NZ_JAOUSF010000002.1"/>
</dbReference>
<dbReference type="EMBL" id="JAOUSF010000002">
    <property type="protein sequence ID" value="MCU9613001.1"/>
    <property type="molecule type" value="Genomic_DNA"/>
</dbReference>
<dbReference type="GO" id="GO:0046983">
    <property type="term" value="F:protein dimerization activity"/>
    <property type="evidence" value="ECO:0007669"/>
    <property type="project" value="InterPro"/>
</dbReference>